<feature type="compositionally biased region" description="Basic and acidic residues" evidence="11">
    <location>
        <begin position="508"/>
        <end position="530"/>
    </location>
</feature>
<protein>
    <recommendedName>
        <fullName evidence="13">SEA domain-containing protein</fullName>
    </recommendedName>
</protein>
<evidence type="ECO:0000256" key="5">
    <source>
        <dbReference type="ARBA" id="ARBA00022530"/>
    </source>
</evidence>
<gene>
    <name evidence="14" type="ORF">OYC64_013644</name>
</gene>
<evidence type="ECO:0000256" key="8">
    <source>
        <dbReference type="ARBA" id="ARBA00022737"/>
    </source>
</evidence>
<dbReference type="SUPFAM" id="SSF82671">
    <property type="entry name" value="SEA domain"/>
    <property type="match status" value="1"/>
</dbReference>
<evidence type="ECO:0000313" key="14">
    <source>
        <dbReference type="EMBL" id="KAL3045413.1"/>
    </source>
</evidence>
<dbReference type="InterPro" id="IPR036364">
    <property type="entry name" value="SEA_dom_sf"/>
</dbReference>
<dbReference type="GO" id="GO:0033165">
    <property type="term" value="C:interphotoreceptor matrix"/>
    <property type="evidence" value="ECO:0007669"/>
    <property type="project" value="UniProtKB-SubCell"/>
</dbReference>
<evidence type="ECO:0000256" key="9">
    <source>
        <dbReference type="ARBA" id="ARBA00023180"/>
    </source>
</evidence>
<keyword evidence="8" id="KW-0677">Repeat</keyword>
<evidence type="ECO:0000256" key="11">
    <source>
        <dbReference type="SAM" id="MobiDB-lite"/>
    </source>
</evidence>
<evidence type="ECO:0000256" key="1">
    <source>
        <dbReference type="ARBA" id="ARBA00004437"/>
    </source>
</evidence>
<keyword evidence="10" id="KW-0966">Cell projection</keyword>
<feature type="compositionally biased region" description="Polar residues" evidence="11">
    <location>
        <begin position="315"/>
        <end position="338"/>
    </location>
</feature>
<dbReference type="PROSITE" id="PS50024">
    <property type="entry name" value="SEA"/>
    <property type="match status" value="1"/>
</dbReference>
<dbReference type="GO" id="GO:0001750">
    <property type="term" value="C:photoreceptor outer segment"/>
    <property type="evidence" value="ECO:0007669"/>
    <property type="project" value="UniProtKB-SubCell"/>
</dbReference>
<keyword evidence="7 12" id="KW-0732">Signal</keyword>
<dbReference type="Proteomes" id="UP001619887">
    <property type="component" value="Unassembled WGS sequence"/>
</dbReference>
<evidence type="ECO:0000256" key="7">
    <source>
        <dbReference type="ARBA" id="ARBA00022729"/>
    </source>
</evidence>
<dbReference type="EMBL" id="JBIYXZ010002086">
    <property type="protein sequence ID" value="KAL3045413.1"/>
    <property type="molecule type" value="Genomic_DNA"/>
</dbReference>
<proteinExistence type="predicted"/>
<keyword evidence="9" id="KW-0325">Glycoprotein</keyword>
<feature type="compositionally biased region" description="Low complexity" evidence="11">
    <location>
        <begin position="213"/>
        <end position="222"/>
    </location>
</feature>
<feature type="chain" id="PRO_5044877902" description="SEA domain-containing protein" evidence="12">
    <location>
        <begin position="30"/>
        <end position="1045"/>
    </location>
</feature>
<sequence length="1045" mass="113566">MESKRVGRTLLWTLTLILLAGTMGPGADGSPDGTLDLEAPGSGSLDGSLGSLDGSLDDGSLGSLHGSLDGSLGFLDGSLDDGSLGSLDGSLHGSLDGSLGSLEEAMEFLYRRPVALSRRKRNILFPSGVRLCSQETFEQAVKNHQNYFQLRVCQETVWEAFKVFWDQLPERDQYQDLVFRCLDGSISTSDISREFSQSERHAQLIRSRLQPAAALNRASSSSAPPPCSSESGGVHSGGAAEEVVRTTGSGGSPEEVFPTDSGPEVLQKTSEGPEVVVPDTEGPPESEKVQDYSVEIQDVSPEGEEPPSEVMVQEVPTQATTVVLTKPTTEPESVTLETNPVLDPEPKDSSLGITRDVPSTQEVVGEDLPETPESVEEGTLAEPEEDPLETVIVEPEEEAEVPSQVSFQTTDRTIEQVSEAPEGQLSSGVTSDPFVLILQEDEDATVEPEEDLVLIEEGTKEYAEVIPTTAGLPAKEEEPPQGTAAVEDPVQEPAEETEITEVPAQEVVHVEDTGLVEEAKLVEDKEPREEPTDEDGLVEIAEETAPTRGITQEHSGEEVGEPEPEESEPEVAEEVVSESLLLTEPEVPEAEDPEEEPESVPEEEPESVPEEEPESVPEEEPESVPEEEPESVPEEESESVPEEEPESVPEEEPESVPEEEPEYVPEEEPEYVPEEEPESVPEEEPESVPEEEPESVPEEEVVQEGPSEISPEVGTPTGAGTAEPEDPVLEEVPVEVLPEGPLVEVPAENTPGPLVEVPAEKVEATTKYVVEYNNGNFPALTERPLDLDGFGNSFGLEDEDSIGNEIDGTLLWPPRALKEQVVELSLKLRGETFSDALRDPSSTQYQLLDRHFIRRIQDALERLPGFRSVRVVEFRPQKDLERGLVVLVLYSITLEVDGSSGVNNETLDFISLQNNLVEKNYPGAAEQPTVVYTITDFRNYITEALHKDGFLGNGSLEASQTAENSLLAVKTTSRPEAFHSMDSVLAAEKPPDAPLHEADLSKDDFLFDPWKGAGGVSTENDVFLLDESTKPVGLRKDGEKHRHLN</sequence>
<evidence type="ECO:0000256" key="6">
    <source>
        <dbReference type="ARBA" id="ARBA00022674"/>
    </source>
</evidence>
<dbReference type="InterPro" id="IPR000082">
    <property type="entry name" value="SEA_dom"/>
</dbReference>
<dbReference type="AlphaFoldDB" id="A0ABD2FUS3"/>
<dbReference type="GO" id="GO:0008201">
    <property type="term" value="F:heparin binding"/>
    <property type="evidence" value="ECO:0007669"/>
    <property type="project" value="UniProtKB-KW"/>
</dbReference>
<evidence type="ECO:0000256" key="2">
    <source>
        <dbReference type="ARBA" id="ARBA00004504"/>
    </source>
</evidence>
<comment type="subcellular location">
    <subcellularLocation>
        <location evidence="2">Cell projection</location>
        <location evidence="2">Cilium</location>
        <location evidence="2">Photoreceptor outer segment</location>
    </subcellularLocation>
    <subcellularLocation>
        <location evidence="1">Photoreceptor inner segment</location>
    </subcellularLocation>
    <subcellularLocation>
        <location evidence="3">Secreted</location>
        <location evidence="3">Extracellular space</location>
        <location evidence="3">Extracellular matrix</location>
        <location evidence="3">Interphotoreceptor matrix</location>
    </subcellularLocation>
</comment>
<organism evidence="14 15">
    <name type="scientific">Pagothenia borchgrevinki</name>
    <name type="common">Bald rockcod</name>
    <name type="synonym">Trematomus borchgrevinki</name>
    <dbReference type="NCBI Taxonomy" id="8213"/>
    <lineage>
        <taxon>Eukaryota</taxon>
        <taxon>Metazoa</taxon>
        <taxon>Chordata</taxon>
        <taxon>Craniata</taxon>
        <taxon>Vertebrata</taxon>
        <taxon>Euteleostomi</taxon>
        <taxon>Actinopterygii</taxon>
        <taxon>Neopterygii</taxon>
        <taxon>Teleostei</taxon>
        <taxon>Neoteleostei</taxon>
        <taxon>Acanthomorphata</taxon>
        <taxon>Eupercaria</taxon>
        <taxon>Perciformes</taxon>
        <taxon>Notothenioidei</taxon>
        <taxon>Nototheniidae</taxon>
        <taxon>Pagothenia</taxon>
    </lineage>
</organism>
<feature type="region of interest" description="Disordered" evidence="11">
    <location>
        <begin position="213"/>
        <end position="387"/>
    </location>
</feature>
<reference evidence="14 15" key="2">
    <citation type="journal article" date="2024" name="G3 (Bethesda)">
        <title>The genome of the cryopelagic Antarctic bald notothen, Trematomus borchgrevinki.</title>
        <authorList>
            <person name="Rayamajhi N."/>
            <person name="Rivera-Colon A.G."/>
            <person name="Minhas B.F."/>
            <person name="Cheng C.C."/>
            <person name="Catchen J.M."/>
        </authorList>
    </citation>
    <scope>NUCLEOTIDE SEQUENCE [LARGE SCALE GENOMIC DNA]</scope>
    <source>
        <strain evidence="14">AGRC-2024</strain>
    </source>
</reference>
<keyword evidence="6" id="KW-0358">Heparin-binding</keyword>
<dbReference type="GO" id="GO:0001917">
    <property type="term" value="C:photoreceptor inner segment"/>
    <property type="evidence" value="ECO:0007669"/>
    <property type="project" value="UniProtKB-SubCell"/>
</dbReference>
<feature type="signal peptide" evidence="12">
    <location>
        <begin position="1"/>
        <end position="29"/>
    </location>
</feature>
<feature type="compositionally biased region" description="Acidic residues" evidence="11">
    <location>
        <begin position="489"/>
        <end position="499"/>
    </location>
</feature>
<name>A0ABD2FUS3_PAGBO</name>
<dbReference type="PANTHER" id="PTHR12199:SF4">
    <property type="entry name" value="INTERPHOTORECEPTOR MATRIX PROTEOGLYCAN 2"/>
    <property type="match status" value="1"/>
</dbReference>
<reference evidence="14 15" key="1">
    <citation type="journal article" date="2022" name="G3 (Bethesda)">
        <title>Evaluating Illumina-, Nanopore-, and PacBio-based genome assembly strategies with the bald notothen, Trematomus borchgrevinki.</title>
        <authorList>
            <person name="Rayamajhi N."/>
            <person name="Cheng C.C."/>
            <person name="Catchen J.M."/>
        </authorList>
    </citation>
    <scope>NUCLEOTIDE SEQUENCE [LARGE SCALE GENOMIC DNA]</scope>
    <source>
        <strain evidence="14">AGRC-2024</strain>
    </source>
</reference>
<keyword evidence="4" id="KW-0964">Secreted</keyword>
<evidence type="ECO:0000256" key="12">
    <source>
        <dbReference type="SAM" id="SignalP"/>
    </source>
</evidence>
<evidence type="ECO:0000256" key="3">
    <source>
        <dbReference type="ARBA" id="ARBA00004593"/>
    </source>
</evidence>
<dbReference type="InterPro" id="IPR039861">
    <property type="entry name" value="IMPG"/>
</dbReference>
<feature type="compositionally biased region" description="Acidic residues" evidence="11">
    <location>
        <begin position="364"/>
        <end position="376"/>
    </location>
</feature>
<feature type="compositionally biased region" description="Acidic residues" evidence="11">
    <location>
        <begin position="531"/>
        <end position="542"/>
    </location>
</feature>
<evidence type="ECO:0000259" key="13">
    <source>
        <dbReference type="PROSITE" id="PS50024"/>
    </source>
</evidence>
<dbReference type="PANTHER" id="PTHR12199">
    <property type="entry name" value="INTERPHOTORECEPTOR MATRIX PROTEOGLYCAN"/>
    <property type="match status" value="1"/>
</dbReference>
<feature type="compositionally biased region" description="Acidic residues" evidence="11">
    <location>
        <begin position="586"/>
        <end position="702"/>
    </location>
</feature>
<feature type="region of interest" description="Disordered" evidence="11">
    <location>
        <begin position="470"/>
        <end position="726"/>
    </location>
</feature>
<keyword evidence="15" id="KW-1185">Reference proteome</keyword>
<keyword evidence="5" id="KW-0272">Extracellular matrix</keyword>
<feature type="domain" description="SEA" evidence="13">
    <location>
        <begin position="818"/>
        <end position="937"/>
    </location>
</feature>
<evidence type="ECO:0000256" key="10">
    <source>
        <dbReference type="ARBA" id="ARBA00023273"/>
    </source>
</evidence>
<feature type="compositionally biased region" description="Acidic residues" evidence="11">
    <location>
        <begin position="558"/>
        <end position="576"/>
    </location>
</feature>
<evidence type="ECO:0000313" key="15">
    <source>
        <dbReference type="Proteomes" id="UP001619887"/>
    </source>
</evidence>
<accession>A0ABD2FUS3</accession>
<comment type="caution">
    <text evidence="14">The sequence shown here is derived from an EMBL/GenBank/DDBJ whole genome shotgun (WGS) entry which is preliminary data.</text>
</comment>
<evidence type="ECO:0000256" key="4">
    <source>
        <dbReference type="ARBA" id="ARBA00022525"/>
    </source>
</evidence>